<gene>
    <name evidence="2" type="ORF">E0L32_002204</name>
</gene>
<feature type="compositionally biased region" description="Low complexity" evidence="1">
    <location>
        <begin position="404"/>
        <end position="418"/>
    </location>
</feature>
<feature type="compositionally biased region" description="Low complexity" evidence="1">
    <location>
        <begin position="374"/>
        <end position="394"/>
    </location>
</feature>
<sequence length="438" mass="45124">MTMTDPQSESDQAQPRKRIPVAVSSQEWRVRGDADFGYNLDSARVHAQRSTSASEASSPYTAHEVGPVSGDMMPSYRGASGSQYPYASSNKSYYPSMAVWSNNYTDEPTVDYSGLGCNAYGMYSQEASSLMPYPSWGPRKPATLPSSSNIYMDAADTSYTYGTAAPNMMPQQRPAASSESQSFSVSSIAANLPSSGNERLLPTPNSSARSVSSSAGPAYRTDGLPSLYSKSSISSTSSIAASPVSTVTTETAATTYDGVPLAPYTATGSTTSVLPYHKPPQREPGGAVGYSGLSTLSDAIFSEHQRSIGSQGSGVDLTSYTYGSDAGSSSSALRRSSADYSRAGSTIGSNSRYTPHTSSHHGYGQGVYGPSDGSTTTHGHHAAAAATAVSSATTEPPSYEADADAAASSVADSNANSTVGGGGGSATQGQHAAVATRH</sequence>
<evidence type="ECO:0000313" key="2">
    <source>
        <dbReference type="EMBL" id="TPX06708.1"/>
    </source>
</evidence>
<dbReference type="STRING" id="1093900.A0A507APF5"/>
<dbReference type="AlphaFoldDB" id="A0A507APF5"/>
<name>A0A507APF5_9PEZI</name>
<organism evidence="2 3">
    <name type="scientific">Thyridium curvatum</name>
    <dbReference type="NCBI Taxonomy" id="1093900"/>
    <lineage>
        <taxon>Eukaryota</taxon>
        <taxon>Fungi</taxon>
        <taxon>Dikarya</taxon>
        <taxon>Ascomycota</taxon>
        <taxon>Pezizomycotina</taxon>
        <taxon>Sordariomycetes</taxon>
        <taxon>Sordariomycetidae</taxon>
        <taxon>Thyridiales</taxon>
        <taxon>Thyridiaceae</taxon>
        <taxon>Thyridium</taxon>
    </lineage>
</organism>
<accession>A0A507APF5</accession>
<dbReference type="OrthoDB" id="5394557at2759"/>
<feature type="compositionally biased region" description="Polar residues" evidence="1">
    <location>
        <begin position="1"/>
        <end position="13"/>
    </location>
</feature>
<feature type="region of interest" description="Disordered" evidence="1">
    <location>
        <begin position="45"/>
        <end position="74"/>
    </location>
</feature>
<dbReference type="RefSeq" id="XP_030988419.1">
    <property type="nucleotide sequence ID" value="XM_031136368.1"/>
</dbReference>
<dbReference type="EMBL" id="SKBQ01000009">
    <property type="protein sequence ID" value="TPX06708.1"/>
    <property type="molecule type" value="Genomic_DNA"/>
</dbReference>
<comment type="caution">
    <text evidence="2">The sequence shown here is derived from an EMBL/GenBank/DDBJ whole genome shotgun (WGS) entry which is preliminary data.</text>
</comment>
<feature type="region of interest" description="Disordered" evidence="1">
    <location>
        <begin position="193"/>
        <end position="220"/>
    </location>
</feature>
<feature type="region of interest" description="Disordered" evidence="1">
    <location>
        <begin position="1"/>
        <end position="25"/>
    </location>
</feature>
<dbReference type="GeneID" id="41969651"/>
<dbReference type="InParanoid" id="A0A507APF5"/>
<feature type="region of interest" description="Disordered" evidence="1">
    <location>
        <begin position="323"/>
        <end position="438"/>
    </location>
</feature>
<protein>
    <submittedName>
        <fullName evidence="2">Uncharacterized protein</fullName>
    </submittedName>
</protein>
<evidence type="ECO:0000256" key="1">
    <source>
        <dbReference type="SAM" id="MobiDB-lite"/>
    </source>
</evidence>
<feature type="compositionally biased region" description="Low complexity" evidence="1">
    <location>
        <begin position="206"/>
        <end position="215"/>
    </location>
</feature>
<feature type="compositionally biased region" description="Polar residues" evidence="1">
    <location>
        <begin position="48"/>
        <end position="60"/>
    </location>
</feature>
<feature type="compositionally biased region" description="Low complexity" evidence="1">
    <location>
        <begin position="323"/>
        <end position="343"/>
    </location>
</feature>
<evidence type="ECO:0000313" key="3">
    <source>
        <dbReference type="Proteomes" id="UP000319257"/>
    </source>
</evidence>
<reference evidence="2 3" key="1">
    <citation type="submission" date="2019-06" db="EMBL/GenBank/DDBJ databases">
        <title>Draft genome sequence of the filamentous fungus Phialemoniopsis curvata isolated from diesel fuel.</title>
        <authorList>
            <person name="Varaljay V.A."/>
            <person name="Lyon W.J."/>
            <person name="Crouch A.L."/>
            <person name="Drake C.E."/>
            <person name="Hollomon J.M."/>
            <person name="Nadeau L.J."/>
            <person name="Nunn H.S."/>
            <person name="Stevenson B.S."/>
            <person name="Bojanowski C.L."/>
            <person name="Crookes-Goodson W.J."/>
        </authorList>
    </citation>
    <scope>NUCLEOTIDE SEQUENCE [LARGE SCALE GENOMIC DNA]</scope>
    <source>
        <strain evidence="2 3">D216</strain>
    </source>
</reference>
<proteinExistence type="predicted"/>
<feature type="compositionally biased region" description="Polar residues" evidence="1">
    <location>
        <begin position="344"/>
        <end position="357"/>
    </location>
</feature>
<dbReference type="Proteomes" id="UP000319257">
    <property type="component" value="Unassembled WGS sequence"/>
</dbReference>
<keyword evidence="3" id="KW-1185">Reference proteome</keyword>